<reference evidence="3" key="1">
    <citation type="submission" date="2021-01" db="EMBL/GenBank/DDBJ databases">
        <title>Caligus Genome Assembly.</title>
        <authorList>
            <person name="Gallardo-Escarate C."/>
        </authorList>
    </citation>
    <scope>NUCLEOTIDE SEQUENCE [LARGE SCALE GENOMIC DNA]</scope>
</reference>
<accession>A0A7T8JSS4</accession>
<name>A0A7T8JSS4_CALRO</name>
<feature type="non-terminal residue" evidence="2">
    <location>
        <position position="66"/>
    </location>
</feature>
<evidence type="ECO:0000313" key="3">
    <source>
        <dbReference type="Proteomes" id="UP000595437"/>
    </source>
</evidence>
<sequence>LVGGPRRGEASRAAADEDERRETLVASGVFERRSDPRMILCELPQSEQNCYTNVNKAVFVLYANPS</sequence>
<organism evidence="2 3">
    <name type="scientific">Caligus rogercresseyi</name>
    <name type="common">Sea louse</name>
    <dbReference type="NCBI Taxonomy" id="217165"/>
    <lineage>
        <taxon>Eukaryota</taxon>
        <taxon>Metazoa</taxon>
        <taxon>Ecdysozoa</taxon>
        <taxon>Arthropoda</taxon>
        <taxon>Crustacea</taxon>
        <taxon>Multicrustacea</taxon>
        <taxon>Hexanauplia</taxon>
        <taxon>Copepoda</taxon>
        <taxon>Siphonostomatoida</taxon>
        <taxon>Caligidae</taxon>
        <taxon>Caligus</taxon>
    </lineage>
</organism>
<gene>
    <name evidence="2" type="ORF">FKW44_024916</name>
</gene>
<evidence type="ECO:0000256" key="1">
    <source>
        <dbReference type="SAM" id="MobiDB-lite"/>
    </source>
</evidence>
<dbReference type="EMBL" id="CP045910">
    <property type="protein sequence ID" value="QQP31347.1"/>
    <property type="molecule type" value="Genomic_DNA"/>
</dbReference>
<protein>
    <submittedName>
        <fullName evidence="2">Uncharacterized protein</fullName>
    </submittedName>
</protein>
<dbReference type="AlphaFoldDB" id="A0A7T8JSS4"/>
<feature type="non-terminal residue" evidence="2">
    <location>
        <position position="1"/>
    </location>
</feature>
<dbReference type="Proteomes" id="UP000595437">
    <property type="component" value="Chromosome 21"/>
</dbReference>
<evidence type="ECO:0000313" key="2">
    <source>
        <dbReference type="EMBL" id="QQP31347.1"/>
    </source>
</evidence>
<feature type="region of interest" description="Disordered" evidence="1">
    <location>
        <begin position="1"/>
        <end position="21"/>
    </location>
</feature>
<keyword evidence="3" id="KW-1185">Reference proteome</keyword>
<proteinExistence type="predicted"/>